<dbReference type="AlphaFoldDB" id="A0A182E9R3"/>
<accession>A0A182E9R3</accession>
<dbReference type="Proteomes" id="UP000271087">
    <property type="component" value="Unassembled WGS sequence"/>
</dbReference>
<keyword evidence="3" id="KW-1185">Reference proteome</keyword>
<feature type="compositionally biased region" description="Polar residues" evidence="1">
    <location>
        <begin position="124"/>
        <end position="139"/>
    </location>
</feature>
<dbReference type="WBParaSite" id="nOo.2.0.1.t04777-RA">
    <property type="protein sequence ID" value="nOo.2.0.1.t04777-RA"/>
    <property type="gene ID" value="nOo.2.0.1.g04777"/>
</dbReference>
<feature type="region of interest" description="Disordered" evidence="1">
    <location>
        <begin position="124"/>
        <end position="147"/>
    </location>
</feature>
<dbReference type="STRING" id="42157.A0A182E9R3"/>
<feature type="region of interest" description="Disordered" evidence="1">
    <location>
        <begin position="1"/>
        <end position="21"/>
    </location>
</feature>
<dbReference type="OrthoDB" id="5876503at2759"/>
<feature type="compositionally biased region" description="Low complexity" evidence="1">
    <location>
        <begin position="188"/>
        <end position="199"/>
    </location>
</feature>
<evidence type="ECO:0000313" key="2">
    <source>
        <dbReference type="EMBL" id="VDK74497.1"/>
    </source>
</evidence>
<evidence type="ECO:0000256" key="1">
    <source>
        <dbReference type="SAM" id="MobiDB-lite"/>
    </source>
</evidence>
<organism evidence="4">
    <name type="scientific">Onchocerca ochengi</name>
    <name type="common">Filarial nematode worm</name>
    <dbReference type="NCBI Taxonomy" id="42157"/>
    <lineage>
        <taxon>Eukaryota</taxon>
        <taxon>Metazoa</taxon>
        <taxon>Ecdysozoa</taxon>
        <taxon>Nematoda</taxon>
        <taxon>Chromadorea</taxon>
        <taxon>Rhabditida</taxon>
        <taxon>Spirurina</taxon>
        <taxon>Spiruromorpha</taxon>
        <taxon>Filarioidea</taxon>
        <taxon>Onchocercidae</taxon>
        <taxon>Onchocerca</taxon>
    </lineage>
</organism>
<evidence type="ECO:0000313" key="3">
    <source>
        <dbReference type="Proteomes" id="UP000271087"/>
    </source>
</evidence>
<gene>
    <name evidence="2" type="ORF">NOO_LOCUS4777</name>
</gene>
<evidence type="ECO:0000313" key="4">
    <source>
        <dbReference type="WBParaSite" id="nOo.2.0.1.t04777-RA"/>
    </source>
</evidence>
<proteinExistence type="predicted"/>
<sequence length="205" mass="22437">MQQLQTSALRDVAQGGTSRNTLNLPYLHKREKIMIRWSGGETCMELAHVCMEPPAETSCSQQLSSINNDNNANSLNEKVRHTMERGASAAPPTTYQLQIDPNITFNSVNRPFEELPENFLESISPQQNQGSAPQESPQLASLAPMSLGSNDNFGKSSDFNAYATLAPMSATPSYVGAMKIEPLQDQLHSSSMQHSSHSSGLDKLR</sequence>
<protein>
    <submittedName>
        <fullName evidence="4">TORC_M domain-containing protein</fullName>
    </submittedName>
</protein>
<reference evidence="4" key="1">
    <citation type="submission" date="2016-06" db="UniProtKB">
        <authorList>
            <consortium name="WormBaseParasite"/>
        </authorList>
    </citation>
    <scope>IDENTIFICATION</scope>
</reference>
<name>A0A182E9R3_ONCOC</name>
<dbReference type="EMBL" id="UYRW01001137">
    <property type="protein sequence ID" value="VDK74497.1"/>
    <property type="molecule type" value="Genomic_DNA"/>
</dbReference>
<reference evidence="2 3" key="2">
    <citation type="submission" date="2018-08" db="EMBL/GenBank/DDBJ databases">
        <authorList>
            <person name="Laetsch R D."/>
            <person name="Stevens L."/>
            <person name="Kumar S."/>
            <person name="Blaxter L. M."/>
        </authorList>
    </citation>
    <scope>NUCLEOTIDE SEQUENCE [LARGE SCALE GENOMIC DNA]</scope>
</reference>
<feature type="region of interest" description="Disordered" evidence="1">
    <location>
        <begin position="185"/>
        <end position="205"/>
    </location>
</feature>